<keyword evidence="3" id="KW-0866">Nonsense-mediated mRNA decay</keyword>
<evidence type="ECO:0000256" key="5">
    <source>
        <dbReference type="SAM" id="MobiDB-lite"/>
    </source>
</evidence>
<dbReference type="InterPro" id="IPR012677">
    <property type="entry name" value="Nucleotide-bd_a/b_plait_sf"/>
</dbReference>
<evidence type="ECO:0000256" key="1">
    <source>
        <dbReference type="ARBA" id="ARBA00004123"/>
    </source>
</evidence>
<feature type="compositionally biased region" description="Polar residues" evidence="5">
    <location>
        <begin position="288"/>
        <end position="310"/>
    </location>
</feature>
<feature type="domain" description="UPF3" evidence="6">
    <location>
        <begin position="25"/>
        <end position="193"/>
    </location>
</feature>
<dbReference type="InterPro" id="IPR035979">
    <property type="entry name" value="RBD_domain_sf"/>
</dbReference>
<dbReference type="Gene3D" id="3.30.70.330">
    <property type="match status" value="1"/>
</dbReference>
<feature type="compositionally biased region" description="Low complexity" evidence="5">
    <location>
        <begin position="369"/>
        <end position="389"/>
    </location>
</feature>
<dbReference type="Proteomes" id="UP001651158">
    <property type="component" value="Unassembled WGS sequence"/>
</dbReference>
<sequence length="403" mass="44004">MKLSSFEAGAYFVLSATTGMRNLPTKIIIRHLPPKLTEEHFKEMCSPIPPYDYFRFCSTDPTLRGKNFCRAYINFCDPESVFAFRERFSDYVFVDSEGNEANAIVEYAVFQGTPNTPPLSKVDRRQGTIDEDSTYQKFLANLNASQSEAPNSEESSTGKQATKTPWEATLEALEKQEAAASQQMETALTRFLNMRLERNKRNAGDDFKGMSRRGMRASRNARKARQRHAAVAPSTASANSDATLQSADTSQRSSDTNPISVGGRGGPEKSTPGRRGPKSSRPNKPAPDSSSFGRSDDPQQSASVTSTTPIPMSGGRGSRRGGRRGGSRPHHNDAPPSYSSRHVATVSESPSGDGGNVGPKNRGGGQRGGSFRPSSYYSRSKLFLLLSRRTGTGSRNERPKHSN</sequence>
<dbReference type="PANTHER" id="PTHR13112:SF0">
    <property type="entry name" value="FI21285P1"/>
    <property type="match status" value="1"/>
</dbReference>
<keyword evidence="4" id="KW-0539">Nucleus</keyword>
<dbReference type="InterPro" id="IPR039722">
    <property type="entry name" value="Upf3"/>
</dbReference>
<comment type="caution">
    <text evidence="7">The sequence shown here is derived from an EMBL/GenBank/DDBJ whole genome shotgun (WGS) entry which is preliminary data.</text>
</comment>
<dbReference type="PANTHER" id="PTHR13112">
    <property type="entry name" value="UPF3 REGULATOR OF NONSENSE TRANSCRIPTS-LIKE PROTEIN"/>
    <property type="match status" value="1"/>
</dbReference>
<proteinExistence type="inferred from homology"/>
<comment type="similarity">
    <text evidence="2">Belongs to the RENT3 family.</text>
</comment>
<feature type="compositionally biased region" description="Basic residues" evidence="5">
    <location>
        <begin position="317"/>
        <end position="329"/>
    </location>
</feature>
<feature type="compositionally biased region" description="Polar residues" evidence="5">
    <location>
        <begin position="337"/>
        <end position="350"/>
    </location>
</feature>
<name>A0ABR4Q9L9_9CEST</name>
<reference evidence="7 8" key="1">
    <citation type="journal article" date="2022" name="Front. Cell. Infect. Microbiol.">
        <title>The Genomes of Two Strains of Taenia crassiceps the Animal Model for the Study of Human Cysticercosis.</title>
        <authorList>
            <person name="Bobes R.J."/>
            <person name="Estrada K."/>
            <person name="Rios-Valencia D.G."/>
            <person name="Calderon-Gallegos A."/>
            <person name="de la Torre P."/>
            <person name="Carrero J.C."/>
            <person name="Sanchez-Flores A."/>
            <person name="Laclette J.P."/>
        </authorList>
    </citation>
    <scope>NUCLEOTIDE SEQUENCE [LARGE SCALE GENOMIC DNA]</scope>
    <source>
        <strain evidence="7">WFUcys</strain>
    </source>
</reference>
<feature type="compositionally biased region" description="Polar residues" evidence="5">
    <location>
        <begin position="234"/>
        <end position="259"/>
    </location>
</feature>
<feature type="compositionally biased region" description="Gly residues" evidence="5">
    <location>
        <begin position="352"/>
        <end position="368"/>
    </location>
</feature>
<evidence type="ECO:0000256" key="3">
    <source>
        <dbReference type="ARBA" id="ARBA00023161"/>
    </source>
</evidence>
<evidence type="ECO:0000256" key="2">
    <source>
        <dbReference type="ARBA" id="ARBA00005991"/>
    </source>
</evidence>
<dbReference type="InterPro" id="IPR005120">
    <property type="entry name" value="UPF3_dom"/>
</dbReference>
<feature type="compositionally biased region" description="Basic residues" evidence="5">
    <location>
        <begin position="210"/>
        <end position="228"/>
    </location>
</feature>
<dbReference type="CDD" id="cd12455">
    <property type="entry name" value="RRM_like_Smg4_UPF3"/>
    <property type="match status" value="1"/>
</dbReference>
<accession>A0ABR4Q9L9</accession>
<evidence type="ECO:0000256" key="4">
    <source>
        <dbReference type="ARBA" id="ARBA00023242"/>
    </source>
</evidence>
<dbReference type="Pfam" id="PF03467">
    <property type="entry name" value="Smg4_UPF3"/>
    <property type="match status" value="1"/>
</dbReference>
<protein>
    <submittedName>
        <fullName evidence="7">Regulator of nonsense transcript 3A</fullName>
    </submittedName>
</protein>
<evidence type="ECO:0000313" key="7">
    <source>
        <dbReference type="EMBL" id="KAL5106310.1"/>
    </source>
</evidence>
<organism evidence="7 8">
    <name type="scientific">Taenia crassiceps</name>
    <dbReference type="NCBI Taxonomy" id="6207"/>
    <lineage>
        <taxon>Eukaryota</taxon>
        <taxon>Metazoa</taxon>
        <taxon>Spiralia</taxon>
        <taxon>Lophotrochozoa</taxon>
        <taxon>Platyhelminthes</taxon>
        <taxon>Cestoda</taxon>
        <taxon>Eucestoda</taxon>
        <taxon>Cyclophyllidea</taxon>
        <taxon>Taeniidae</taxon>
        <taxon>Taenia</taxon>
    </lineage>
</organism>
<gene>
    <name evidence="7" type="ORF">TcWFU_006928</name>
</gene>
<evidence type="ECO:0000259" key="6">
    <source>
        <dbReference type="Pfam" id="PF03467"/>
    </source>
</evidence>
<comment type="subcellular location">
    <subcellularLocation>
        <location evidence="1">Nucleus</location>
    </subcellularLocation>
</comment>
<feature type="region of interest" description="Disordered" evidence="5">
    <location>
        <begin position="202"/>
        <end position="403"/>
    </location>
</feature>
<keyword evidence="8" id="KW-1185">Reference proteome</keyword>
<dbReference type="EMBL" id="JAKROA010000006">
    <property type="protein sequence ID" value="KAL5106310.1"/>
    <property type="molecule type" value="Genomic_DNA"/>
</dbReference>
<dbReference type="SUPFAM" id="SSF54928">
    <property type="entry name" value="RNA-binding domain, RBD"/>
    <property type="match status" value="1"/>
</dbReference>
<evidence type="ECO:0000313" key="8">
    <source>
        <dbReference type="Proteomes" id="UP001651158"/>
    </source>
</evidence>